<evidence type="ECO:0000313" key="4">
    <source>
        <dbReference type="WormBase" id="W02H5.11a"/>
    </source>
</evidence>
<dbReference type="PaxDb" id="6239-W02H5.11"/>
<feature type="transmembrane region" description="Helical" evidence="1">
    <location>
        <begin position="112"/>
        <end position="129"/>
    </location>
</feature>
<keyword evidence="1" id="KW-1133">Transmembrane helix</keyword>
<evidence type="ECO:0000313" key="2">
    <source>
        <dbReference type="EMBL" id="CUR30052.1"/>
    </source>
</evidence>
<dbReference type="EMBL" id="BX284605">
    <property type="protein sequence ID" value="CUR30052.1"/>
    <property type="molecule type" value="Genomic_DNA"/>
</dbReference>
<feature type="transmembrane region" description="Helical" evidence="1">
    <location>
        <begin position="150"/>
        <end position="173"/>
    </location>
</feature>
<dbReference type="PANTHER" id="PTHR45830:SF14">
    <property type="entry name" value="SERPENTINE RECEPTOR, CLASS T"/>
    <property type="match status" value="1"/>
</dbReference>
<feature type="transmembrane region" description="Helical" evidence="1">
    <location>
        <begin position="297"/>
        <end position="315"/>
    </location>
</feature>
<dbReference type="OrthoDB" id="5856628at2759"/>
<protein>
    <submittedName>
        <fullName evidence="2">G_PROTEIN_RECEP_F1_2 domain-containing protein</fullName>
    </submittedName>
</protein>
<accession>A0A0M7RED5</accession>
<dbReference type="RefSeq" id="NP_001303753.1">
    <property type="nucleotide sequence ID" value="NM_001316824.1"/>
</dbReference>
<dbReference type="AlphaFoldDB" id="A0A0M7RED5"/>
<dbReference type="PANTHER" id="PTHR45830">
    <property type="entry name" value="SERPENTINE RECEPTOR, CLASS I"/>
    <property type="match status" value="1"/>
</dbReference>
<keyword evidence="1" id="KW-0812">Transmembrane</keyword>
<dbReference type="WormBase" id="W02H5.11a">
    <property type="protein sequence ID" value="CE51094"/>
    <property type="gene ID" value="WBGene00194896"/>
</dbReference>
<feature type="transmembrane region" description="Helical" evidence="1">
    <location>
        <begin position="66"/>
        <end position="92"/>
    </location>
</feature>
<evidence type="ECO:0000256" key="1">
    <source>
        <dbReference type="SAM" id="Phobius"/>
    </source>
</evidence>
<feature type="transmembrane region" description="Helical" evidence="1">
    <location>
        <begin position="257"/>
        <end position="285"/>
    </location>
</feature>
<sequence length="347" mass="39680">MIARRLHIARMLKNPKKCSYFLIEHPSEPIIIPLSIFITSLSTFINLIGFYVIVKKSKKETRLFRFTLFGVQFSLWISQGFWAIFLNTLAFFPFPALSANSFFGNDGSIHNLFYVWVLLLSIFAVFLVGQLIVRHRMVVRHDSIFNFPRWFYIILLAGGWSVMISIILLAWTYCDSAEIAKFEYVRQNFPSCLKVFDLSGVLVITNVLALYAMLGLMVIVGLGAESAYAVSSFLMLFELFKQTSKMSKNAFAHMKKVVVDTIVQILIKSLFISTWAFWIVISYFVDKNVDTRAASTIINSLFVAAPIPGTISMMVQNASYRKFITETILRRKRSEVNPYQSTLPGRL</sequence>
<dbReference type="Bgee" id="WBGene00194896">
    <property type="expression patterns" value="Expressed in embryo and 1 other cell type or tissue"/>
</dbReference>
<dbReference type="Pfam" id="PF10327">
    <property type="entry name" value="7TM_GPCR_Sri"/>
    <property type="match status" value="1"/>
</dbReference>
<gene>
    <name evidence="2" type="ORF">CELE_W02H5.11</name>
    <name evidence="2 4" type="ORF">W02H5.11</name>
</gene>
<feature type="transmembrane region" description="Helical" evidence="1">
    <location>
        <begin position="208"/>
        <end position="237"/>
    </location>
</feature>
<keyword evidence="3" id="KW-1185">Reference proteome</keyword>
<name>A0A0M7RED5_CAEEL</name>
<dbReference type="AGR" id="WB:WBGene00194896"/>
<dbReference type="ExpressionAtlas" id="A0A0M7RED5">
    <property type="expression patterns" value="baseline"/>
</dbReference>
<dbReference type="InParanoid" id="A0A0M7RED5"/>
<keyword evidence="1" id="KW-0472">Membrane</keyword>
<proteinExistence type="predicted"/>
<dbReference type="KEGG" id="cel:CELE_W02H5.11"/>
<dbReference type="CTD" id="13211997"/>
<organism evidence="2 3">
    <name type="scientific">Caenorhabditis elegans</name>
    <dbReference type="NCBI Taxonomy" id="6239"/>
    <lineage>
        <taxon>Eukaryota</taxon>
        <taxon>Metazoa</taxon>
        <taxon>Ecdysozoa</taxon>
        <taxon>Nematoda</taxon>
        <taxon>Chromadorea</taxon>
        <taxon>Rhabditida</taxon>
        <taxon>Rhabditina</taxon>
        <taxon>Rhabditomorpha</taxon>
        <taxon>Rhabditoidea</taxon>
        <taxon>Rhabditidae</taxon>
        <taxon>Peloderinae</taxon>
        <taxon>Caenorhabditis</taxon>
    </lineage>
</organism>
<evidence type="ECO:0000313" key="3">
    <source>
        <dbReference type="Proteomes" id="UP000001940"/>
    </source>
</evidence>
<feature type="transmembrane region" description="Helical" evidence="1">
    <location>
        <begin position="30"/>
        <end position="54"/>
    </location>
</feature>
<dbReference type="GeneID" id="13211997"/>
<dbReference type="InterPro" id="IPR019429">
    <property type="entry name" value="7TM_GPCR_serpentine_rcpt_Sri"/>
</dbReference>
<dbReference type="Proteomes" id="UP000001940">
    <property type="component" value="Chromosome V"/>
</dbReference>
<reference evidence="2 3" key="1">
    <citation type="journal article" date="1998" name="Science">
        <title>Genome sequence of the nematode C. elegans: a platform for investigating biology.</title>
        <authorList>
            <consortium name="The C. elegans sequencing consortium"/>
            <person name="Sulson J.E."/>
            <person name="Waterston R."/>
        </authorList>
    </citation>
    <scope>NUCLEOTIDE SEQUENCE [LARGE SCALE GENOMIC DNA]</scope>
    <source>
        <strain evidence="2 3">Bristol N2</strain>
    </source>
</reference>